<dbReference type="AlphaFoldDB" id="A0A246G9K3"/>
<dbReference type="InterPro" id="IPR029044">
    <property type="entry name" value="Nucleotide-diphossugar_trans"/>
</dbReference>
<name>A0A246G9K3_9FLAO</name>
<evidence type="ECO:0000313" key="2">
    <source>
        <dbReference type="EMBL" id="OWP76307.1"/>
    </source>
</evidence>
<accession>A0A246G9K3</accession>
<dbReference type="OrthoDB" id="396512at2"/>
<organism evidence="2 3">
    <name type="scientific">Flavobacterium columnare</name>
    <dbReference type="NCBI Taxonomy" id="996"/>
    <lineage>
        <taxon>Bacteria</taxon>
        <taxon>Pseudomonadati</taxon>
        <taxon>Bacteroidota</taxon>
        <taxon>Flavobacteriia</taxon>
        <taxon>Flavobacteriales</taxon>
        <taxon>Flavobacteriaceae</taxon>
        <taxon>Flavobacterium</taxon>
    </lineage>
</organism>
<protein>
    <submittedName>
        <fullName evidence="2">Glycosyltransferase</fullName>
    </submittedName>
</protein>
<evidence type="ECO:0000313" key="3">
    <source>
        <dbReference type="Proteomes" id="UP000198034"/>
    </source>
</evidence>
<dbReference type="Pfam" id="PF00535">
    <property type="entry name" value="Glycos_transf_2"/>
    <property type="match status" value="1"/>
</dbReference>
<dbReference type="Gene3D" id="3.90.550.10">
    <property type="entry name" value="Spore Coat Polysaccharide Biosynthesis Protein SpsA, Chain A"/>
    <property type="match status" value="1"/>
</dbReference>
<proteinExistence type="predicted"/>
<dbReference type="GO" id="GO:0016758">
    <property type="term" value="F:hexosyltransferase activity"/>
    <property type="evidence" value="ECO:0007669"/>
    <property type="project" value="UniProtKB-ARBA"/>
</dbReference>
<feature type="domain" description="Glycosyltransferase 2-like" evidence="1">
    <location>
        <begin position="8"/>
        <end position="136"/>
    </location>
</feature>
<dbReference type="Proteomes" id="UP000198034">
    <property type="component" value="Unassembled WGS sequence"/>
</dbReference>
<gene>
    <name evidence="2" type="ORF">BWK62_09975</name>
</gene>
<comment type="caution">
    <text evidence="2">The sequence shown here is derived from an EMBL/GenBank/DDBJ whole genome shotgun (WGS) entry which is preliminary data.</text>
</comment>
<sequence length="303" mass="35487">MKQPPLVTIICLCYNHAQYVEKTLNSVIKQSYKNIELLIADDASDDNSVDVIRKWIEKYPDVFFIANKVNLGNTKTFNNLFKQAKGEYIIDLAADDILSLDCVEKQIKTFLNTTYENLGLVYGNLEMIDEKDNHLGYYYPINKYKKAINKPPSGDIYLSLIGWKEKMCSVSSMIKTDILRSLGGYDETLAFEDLDIWVQMARKYNFEYIDEILVQKRELQNSMFQHFFKKNNALSKRLNESTYKILNKIYKLNKNRTENISMLKMLHFEVVLNFKNGNYKLCFLLLILKLKIHLKINFKKEAA</sequence>
<dbReference type="PANTHER" id="PTHR22916">
    <property type="entry name" value="GLYCOSYLTRANSFERASE"/>
    <property type="match status" value="1"/>
</dbReference>
<dbReference type="InterPro" id="IPR001173">
    <property type="entry name" value="Glyco_trans_2-like"/>
</dbReference>
<dbReference type="SUPFAM" id="SSF53448">
    <property type="entry name" value="Nucleotide-diphospho-sugar transferases"/>
    <property type="match status" value="1"/>
</dbReference>
<reference evidence="2 3" key="1">
    <citation type="journal article" date="2017" name="Infect. Genet. Evol.">
        <title>Comparative genome analysis of fish pathogen Flavobacterium columnare reveals extensive sequence diversity within the species.</title>
        <authorList>
            <person name="Kayansamruaj P."/>
            <person name="Dong H.T."/>
            <person name="Hirono I."/>
            <person name="Kondo H."/>
            <person name="Senapin S."/>
            <person name="Rodkhum C."/>
        </authorList>
    </citation>
    <scope>NUCLEOTIDE SEQUENCE [LARGE SCALE GENOMIC DNA]</scope>
    <source>
        <strain evidence="2 3">1214</strain>
    </source>
</reference>
<evidence type="ECO:0000259" key="1">
    <source>
        <dbReference type="Pfam" id="PF00535"/>
    </source>
</evidence>
<keyword evidence="2" id="KW-0808">Transferase</keyword>
<dbReference type="EMBL" id="MTCY01000028">
    <property type="protein sequence ID" value="OWP76307.1"/>
    <property type="molecule type" value="Genomic_DNA"/>
</dbReference>